<accession>A0ACC2JL74</accession>
<proteinExistence type="predicted"/>
<protein>
    <submittedName>
        <fullName evidence="1">Uncharacterized protein</fullName>
    </submittedName>
</protein>
<evidence type="ECO:0000313" key="1">
    <source>
        <dbReference type="EMBL" id="KAJ8128008.1"/>
    </source>
</evidence>
<keyword evidence="2" id="KW-1185">Reference proteome</keyword>
<reference evidence="1" key="1">
    <citation type="submission" date="2022-12" db="EMBL/GenBank/DDBJ databases">
        <title>Genome Sequence of Lasiodiplodia mahajangana.</title>
        <authorList>
            <person name="Buettner E."/>
        </authorList>
    </citation>
    <scope>NUCLEOTIDE SEQUENCE</scope>
    <source>
        <strain evidence="1">VT137</strain>
    </source>
</reference>
<name>A0ACC2JL74_9PEZI</name>
<comment type="caution">
    <text evidence="1">The sequence shown here is derived from an EMBL/GenBank/DDBJ whole genome shotgun (WGS) entry which is preliminary data.</text>
</comment>
<organism evidence="1 2">
    <name type="scientific">Lasiodiplodia mahajangana</name>
    <dbReference type="NCBI Taxonomy" id="1108764"/>
    <lineage>
        <taxon>Eukaryota</taxon>
        <taxon>Fungi</taxon>
        <taxon>Dikarya</taxon>
        <taxon>Ascomycota</taxon>
        <taxon>Pezizomycotina</taxon>
        <taxon>Dothideomycetes</taxon>
        <taxon>Dothideomycetes incertae sedis</taxon>
        <taxon>Botryosphaeriales</taxon>
        <taxon>Botryosphaeriaceae</taxon>
        <taxon>Lasiodiplodia</taxon>
    </lineage>
</organism>
<gene>
    <name evidence="1" type="ORF">O1611_g5626</name>
</gene>
<sequence>MNHLAKFEDAAWDHENYGPNLSYSEALGRAQQKILEVMKALCDEDTFENVAVVTTMCAKQCNREQELQDIYLYDMLEKGSQIINHNQCQTLAQRRASAKNSLARAFETWKDTQITIQVQHEMVDLSVTLKTDLRREGSRKTHTQQSKIFERRLRGVGNLWREGRDTAAQVSRYTSGAARLRNPKDARRKQPGPRRHAPIVTRDPPKETLREKEEEYRAKELEYHARHLDKREEDLKQRERDAEEHQASIRILETAQSALAYERETFSELARQGYQQITQLQEVNRQQHGELREAKRRDRLLEEELEKLRLEVKDLRQETESKLETTEKVKHEWAGPLLQGLATGGLGLVGTCITAGMLYCVQ</sequence>
<evidence type="ECO:0000313" key="2">
    <source>
        <dbReference type="Proteomes" id="UP001153332"/>
    </source>
</evidence>
<dbReference type="EMBL" id="JAPUUL010001217">
    <property type="protein sequence ID" value="KAJ8128008.1"/>
    <property type="molecule type" value="Genomic_DNA"/>
</dbReference>
<dbReference type="Proteomes" id="UP001153332">
    <property type="component" value="Unassembled WGS sequence"/>
</dbReference>